<dbReference type="Gene3D" id="3.80.10.10">
    <property type="entry name" value="Ribonuclease Inhibitor"/>
    <property type="match status" value="1"/>
</dbReference>
<dbReference type="AlphaFoldDB" id="A0AAD5KC60"/>
<dbReference type="InterPro" id="IPR032675">
    <property type="entry name" value="LRR_dom_sf"/>
</dbReference>
<sequence>MILPRHGSFYSGNKLASKLSIVLGNKDEQQSITHNTTTRVDGQPISRLETALLNIYQCLQKEKREQQQSIQLKEQLLSLQSCGELLLLAALRYDHLRKGKILSLYGYQDQAIEEYNKGLVQTQHTSITGAISSSSITTMNITAPTALLSTTASVMDSQEYDQFQQRVHQELLSSIEEAKQKNQIRIDILTNVPYEVSSLIVDALAEPSVLVGLCVSKLWCQKIQTSSKVWQTLSLCDYLHTPSELELLANSTPHVAHHIENLIINTSNGIFRDSCIESLKRGQFKKIQSLKITGIVFSVFLREHATSLLIALWETRSSLTSIDLKFGTCGSENISPITLDFILDTCASLQYLSISTSVIGGPSVQRLSEQHPIINSSFYSTLKKYDALISLEFISYYVPDEAIEQIFKRCHNLRRFIISYCSPSVLNMAYKHAPHLRILGCNHSFIQKPILTLENPANYQVLHSKEDGLCVLVYTNTGVDGTFPTLPHFMPLLYKNRMTMKTLHINPAQANTIQLRQLAPLYLNFSLESLARLALYGMYGSIEMLKFYLQQPSTGNVATALSRLEVLHSSSIHSVVDFLTNPRVSPLSVLRVAYQNGNANINSQLVRLFQYYSDLSKSPPTTSNTTREAAPKSLEHIILNFTFRMNDQILASLGSIKTLRCIHFRDVNGFTSDGIRRLLQDLGDQLTEIQFVGSMQWVSDDVIIDFGNYNHQLTHVDLRDAYTMTDRGLMSFLGLANSRILKTLIIKRCGRIGSNSILYAKQKIQTVKYE</sequence>
<protein>
    <recommendedName>
        <fullName evidence="3">F-box domain-containing protein</fullName>
    </recommendedName>
</protein>
<dbReference type="SUPFAM" id="SSF52047">
    <property type="entry name" value="RNI-like"/>
    <property type="match status" value="1"/>
</dbReference>
<dbReference type="PANTHER" id="PTHR13318">
    <property type="entry name" value="PARTNER OF PAIRED, ISOFORM B-RELATED"/>
    <property type="match status" value="1"/>
</dbReference>
<organism evidence="1 2">
    <name type="scientific">Phascolomyces articulosus</name>
    <dbReference type="NCBI Taxonomy" id="60185"/>
    <lineage>
        <taxon>Eukaryota</taxon>
        <taxon>Fungi</taxon>
        <taxon>Fungi incertae sedis</taxon>
        <taxon>Mucoromycota</taxon>
        <taxon>Mucoromycotina</taxon>
        <taxon>Mucoromycetes</taxon>
        <taxon>Mucorales</taxon>
        <taxon>Lichtheimiaceae</taxon>
        <taxon>Phascolomyces</taxon>
    </lineage>
</organism>
<dbReference type="PANTHER" id="PTHR13318:SF95">
    <property type="entry name" value="F-BOX PROTEIN YLR352W"/>
    <property type="match status" value="1"/>
</dbReference>
<dbReference type="GO" id="GO:0019005">
    <property type="term" value="C:SCF ubiquitin ligase complex"/>
    <property type="evidence" value="ECO:0007669"/>
    <property type="project" value="TreeGrafter"/>
</dbReference>
<proteinExistence type="predicted"/>
<comment type="caution">
    <text evidence="1">The sequence shown here is derived from an EMBL/GenBank/DDBJ whole genome shotgun (WGS) entry which is preliminary data.</text>
</comment>
<name>A0AAD5KC60_9FUNG</name>
<reference evidence="1" key="2">
    <citation type="submission" date="2023-02" db="EMBL/GenBank/DDBJ databases">
        <authorList>
            <consortium name="DOE Joint Genome Institute"/>
            <person name="Mondo S.J."/>
            <person name="Chang Y."/>
            <person name="Wang Y."/>
            <person name="Ahrendt S."/>
            <person name="Andreopoulos W."/>
            <person name="Barry K."/>
            <person name="Beard J."/>
            <person name="Benny G.L."/>
            <person name="Blankenship S."/>
            <person name="Bonito G."/>
            <person name="Cuomo C."/>
            <person name="Desiro A."/>
            <person name="Gervers K.A."/>
            <person name="Hundley H."/>
            <person name="Kuo A."/>
            <person name="LaButti K."/>
            <person name="Lang B.F."/>
            <person name="Lipzen A."/>
            <person name="O'Donnell K."/>
            <person name="Pangilinan J."/>
            <person name="Reynolds N."/>
            <person name="Sandor L."/>
            <person name="Smith M.W."/>
            <person name="Tsang A."/>
            <person name="Grigoriev I.V."/>
            <person name="Stajich J.E."/>
            <person name="Spatafora J.W."/>
        </authorList>
    </citation>
    <scope>NUCLEOTIDE SEQUENCE</scope>
    <source>
        <strain evidence="1">RSA 2281</strain>
    </source>
</reference>
<gene>
    <name evidence="1" type="ORF">BDA99DRAFT_537881</name>
</gene>
<evidence type="ECO:0008006" key="3">
    <source>
        <dbReference type="Google" id="ProtNLM"/>
    </source>
</evidence>
<dbReference type="GO" id="GO:0031146">
    <property type="term" value="P:SCF-dependent proteasomal ubiquitin-dependent protein catabolic process"/>
    <property type="evidence" value="ECO:0007669"/>
    <property type="project" value="TreeGrafter"/>
</dbReference>
<dbReference type="EMBL" id="JAIXMP010000015">
    <property type="protein sequence ID" value="KAI9261493.1"/>
    <property type="molecule type" value="Genomic_DNA"/>
</dbReference>
<dbReference type="Proteomes" id="UP001209540">
    <property type="component" value="Unassembled WGS sequence"/>
</dbReference>
<accession>A0AAD5KC60</accession>
<keyword evidence="2" id="KW-1185">Reference proteome</keyword>
<reference evidence="1" key="1">
    <citation type="journal article" date="2022" name="IScience">
        <title>Evolution of zygomycete secretomes and the origins of terrestrial fungal ecologies.</title>
        <authorList>
            <person name="Chang Y."/>
            <person name="Wang Y."/>
            <person name="Mondo S."/>
            <person name="Ahrendt S."/>
            <person name="Andreopoulos W."/>
            <person name="Barry K."/>
            <person name="Beard J."/>
            <person name="Benny G.L."/>
            <person name="Blankenship S."/>
            <person name="Bonito G."/>
            <person name="Cuomo C."/>
            <person name="Desiro A."/>
            <person name="Gervers K.A."/>
            <person name="Hundley H."/>
            <person name="Kuo A."/>
            <person name="LaButti K."/>
            <person name="Lang B.F."/>
            <person name="Lipzen A."/>
            <person name="O'Donnell K."/>
            <person name="Pangilinan J."/>
            <person name="Reynolds N."/>
            <person name="Sandor L."/>
            <person name="Smith M.E."/>
            <person name="Tsang A."/>
            <person name="Grigoriev I.V."/>
            <person name="Stajich J.E."/>
            <person name="Spatafora J.W."/>
        </authorList>
    </citation>
    <scope>NUCLEOTIDE SEQUENCE</scope>
    <source>
        <strain evidence="1">RSA 2281</strain>
    </source>
</reference>
<evidence type="ECO:0000313" key="1">
    <source>
        <dbReference type="EMBL" id="KAI9261493.1"/>
    </source>
</evidence>
<evidence type="ECO:0000313" key="2">
    <source>
        <dbReference type="Proteomes" id="UP001209540"/>
    </source>
</evidence>
<dbReference type="Gene3D" id="1.20.1280.50">
    <property type="match status" value="1"/>
</dbReference>